<organism evidence="1 2">
    <name type="scientific">Trifolium medium</name>
    <dbReference type="NCBI Taxonomy" id="97028"/>
    <lineage>
        <taxon>Eukaryota</taxon>
        <taxon>Viridiplantae</taxon>
        <taxon>Streptophyta</taxon>
        <taxon>Embryophyta</taxon>
        <taxon>Tracheophyta</taxon>
        <taxon>Spermatophyta</taxon>
        <taxon>Magnoliopsida</taxon>
        <taxon>eudicotyledons</taxon>
        <taxon>Gunneridae</taxon>
        <taxon>Pentapetalae</taxon>
        <taxon>rosids</taxon>
        <taxon>fabids</taxon>
        <taxon>Fabales</taxon>
        <taxon>Fabaceae</taxon>
        <taxon>Papilionoideae</taxon>
        <taxon>50 kb inversion clade</taxon>
        <taxon>NPAAA clade</taxon>
        <taxon>Hologalegina</taxon>
        <taxon>IRL clade</taxon>
        <taxon>Trifolieae</taxon>
        <taxon>Trifolium</taxon>
    </lineage>
</organism>
<dbReference type="InterPro" id="IPR036691">
    <property type="entry name" value="Endo/exonu/phosph_ase_sf"/>
</dbReference>
<feature type="non-terminal residue" evidence="1">
    <location>
        <position position="195"/>
    </location>
</feature>
<dbReference type="SUPFAM" id="SSF56219">
    <property type="entry name" value="DNase I-like"/>
    <property type="match status" value="1"/>
</dbReference>
<dbReference type="Proteomes" id="UP000265520">
    <property type="component" value="Unassembled WGS sequence"/>
</dbReference>
<dbReference type="AlphaFoldDB" id="A0A392QHU2"/>
<comment type="caution">
    <text evidence="1">The sequence shown here is derived from an EMBL/GenBank/DDBJ whole genome shotgun (WGS) entry which is preliminary data.</text>
</comment>
<proteinExistence type="predicted"/>
<dbReference type="PANTHER" id="PTHR33710">
    <property type="entry name" value="BNAC02G09200D PROTEIN"/>
    <property type="match status" value="1"/>
</dbReference>
<dbReference type="PANTHER" id="PTHR33710:SF64">
    <property type="entry name" value="ENDONUCLEASE_EXONUCLEASE_PHOSPHATASE DOMAIN-CONTAINING PROTEIN"/>
    <property type="match status" value="1"/>
</dbReference>
<evidence type="ECO:0008006" key="3">
    <source>
        <dbReference type="Google" id="ProtNLM"/>
    </source>
</evidence>
<dbReference type="Gene3D" id="3.60.10.10">
    <property type="entry name" value="Endonuclease/exonuclease/phosphatase"/>
    <property type="match status" value="1"/>
</dbReference>
<evidence type="ECO:0000313" key="1">
    <source>
        <dbReference type="EMBL" id="MCI23116.1"/>
    </source>
</evidence>
<reference evidence="1 2" key="1">
    <citation type="journal article" date="2018" name="Front. Plant Sci.">
        <title>Red Clover (Trifolium pratense) and Zigzag Clover (T. medium) - A Picture of Genomic Similarities and Differences.</title>
        <authorList>
            <person name="Dluhosova J."/>
            <person name="Istvanek J."/>
            <person name="Nedelnik J."/>
            <person name="Repkova J."/>
        </authorList>
    </citation>
    <scope>NUCLEOTIDE SEQUENCE [LARGE SCALE GENOMIC DNA]</scope>
    <source>
        <strain evidence="2">cv. 10/8</strain>
        <tissue evidence="1">Leaf</tissue>
    </source>
</reference>
<protein>
    <recommendedName>
        <fullName evidence="3">Cysteine-rich receptor-like protein kinase</fullName>
    </recommendedName>
</protein>
<feature type="non-terminal residue" evidence="1">
    <location>
        <position position="1"/>
    </location>
</feature>
<sequence>SLNVEMRDFGGFIDESELDDLPLLGRRFTWYHANGVAMSRIDRILVSTEWLELWGACSVWVCPRDVSDHCPLVLKNANNDWGPKPFRFNNNWLEHKNFKTVVEECWRDLEVSGWMDFVLKEKLRGLKFRLKEWNKVEYGSLESRLIKLVEDIKELDVRGEILGLDNHEVILRKALFVDFWKLQKHKDAILFQRSR</sequence>
<dbReference type="EMBL" id="LXQA010134211">
    <property type="protein sequence ID" value="MCI23116.1"/>
    <property type="molecule type" value="Genomic_DNA"/>
</dbReference>
<keyword evidence="2" id="KW-1185">Reference proteome</keyword>
<evidence type="ECO:0000313" key="2">
    <source>
        <dbReference type="Proteomes" id="UP000265520"/>
    </source>
</evidence>
<accession>A0A392QHU2</accession>
<name>A0A392QHU2_9FABA</name>